<evidence type="ECO:0000256" key="3">
    <source>
        <dbReference type="PROSITE-ProRule" id="PRU00524"/>
    </source>
</evidence>
<feature type="domain" description="Lumazine-binding" evidence="4">
    <location>
        <begin position="98"/>
        <end position="194"/>
    </location>
</feature>
<dbReference type="NCBIfam" id="TIGR00187">
    <property type="entry name" value="ribE"/>
    <property type="match status" value="1"/>
</dbReference>
<dbReference type="Gene3D" id="2.40.30.20">
    <property type="match status" value="2"/>
</dbReference>
<dbReference type="EMBL" id="JAAIKR010000005">
    <property type="protein sequence ID" value="MBR9727904.1"/>
    <property type="molecule type" value="Genomic_DNA"/>
</dbReference>
<evidence type="ECO:0000259" key="4">
    <source>
        <dbReference type="PROSITE" id="PS51177"/>
    </source>
</evidence>
<organism evidence="5 6">
    <name type="scientific">Shewanella intestini</name>
    <dbReference type="NCBI Taxonomy" id="2017544"/>
    <lineage>
        <taxon>Bacteria</taxon>
        <taxon>Pseudomonadati</taxon>
        <taxon>Pseudomonadota</taxon>
        <taxon>Gammaproteobacteria</taxon>
        <taxon>Alteromonadales</taxon>
        <taxon>Shewanellaceae</taxon>
        <taxon>Shewanella</taxon>
    </lineage>
</organism>
<dbReference type="InterPro" id="IPR026017">
    <property type="entry name" value="Lumazine-bd_dom"/>
</dbReference>
<dbReference type="NCBIfam" id="NF009566">
    <property type="entry name" value="PRK13020.1"/>
    <property type="match status" value="1"/>
</dbReference>
<proteinExistence type="predicted"/>
<dbReference type="Proteomes" id="UP000811844">
    <property type="component" value="Unassembled WGS sequence"/>
</dbReference>
<dbReference type="PIRSF" id="PIRSF000498">
    <property type="entry name" value="Riboflavin_syn_A"/>
    <property type="match status" value="1"/>
</dbReference>
<dbReference type="InterPro" id="IPR017938">
    <property type="entry name" value="Riboflavin_synthase-like_b-brl"/>
</dbReference>
<dbReference type="RefSeq" id="WP_153663557.1">
    <property type="nucleotide sequence ID" value="NZ_JAAIKR010000005.1"/>
</dbReference>
<keyword evidence="6" id="KW-1185">Reference proteome</keyword>
<evidence type="ECO:0000313" key="5">
    <source>
        <dbReference type="EMBL" id="MBR9727904.1"/>
    </source>
</evidence>
<keyword evidence="1" id="KW-0677">Repeat</keyword>
<comment type="caution">
    <text evidence="5">The sequence shown here is derived from an EMBL/GenBank/DDBJ whole genome shotgun (WGS) entry which is preliminary data.</text>
</comment>
<dbReference type="CDD" id="cd00402">
    <property type="entry name" value="Riboflavin_synthase_like"/>
    <property type="match status" value="1"/>
</dbReference>
<dbReference type="SUPFAM" id="SSF63380">
    <property type="entry name" value="Riboflavin synthase domain-like"/>
    <property type="match status" value="2"/>
</dbReference>
<dbReference type="Pfam" id="PF00677">
    <property type="entry name" value="Lum_binding"/>
    <property type="match status" value="2"/>
</dbReference>
<dbReference type="PANTHER" id="PTHR21098:SF0">
    <property type="entry name" value="RIBOFLAVIN SYNTHASE"/>
    <property type="match status" value="1"/>
</dbReference>
<gene>
    <name evidence="5" type="ORF">G3R48_07890</name>
</gene>
<evidence type="ECO:0000256" key="1">
    <source>
        <dbReference type="ARBA" id="ARBA00022737"/>
    </source>
</evidence>
<reference evidence="5 6" key="1">
    <citation type="submission" date="2020-02" db="EMBL/GenBank/DDBJ databases">
        <title>Shewanella WXL01 sp. nov., a marine bacterium isolated from green algae in Luhuitou Fringing Reef (Northern South China Sea).</title>
        <authorList>
            <person name="Wang X."/>
        </authorList>
    </citation>
    <scope>NUCLEOTIDE SEQUENCE [LARGE SCALE GENOMIC DNA]</scope>
    <source>
        <strain evidence="5 6">MCCC 1A01895</strain>
    </source>
</reference>
<dbReference type="PROSITE" id="PS51177">
    <property type="entry name" value="LUMAZINE_BIND"/>
    <property type="match status" value="2"/>
</dbReference>
<name>A0ABS5I2I5_9GAMM</name>
<dbReference type="PANTHER" id="PTHR21098">
    <property type="entry name" value="RIBOFLAVIN SYNTHASE ALPHA CHAIN"/>
    <property type="match status" value="1"/>
</dbReference>
<protein>
    <recommendedName>
        <fullName evidence="2">Riboflavin synthase</fullName>
        <ecNumber evidence="2">2.5.1.9</ecNumber>
    </recommendedName>
</protein>
<dbReference type="EC" id="2.5.1.9" evidence="2"/>
<evidence type="ECO:0000313" key="6">
    <source>
        <dbReference type="Proteomes" id="UP000811844"/>
    </source>
</evidence>
<feature type="domain" description="Lumazine-binding" evidence="4">
    <location>
        <begin position="1"/>
        <end position="97"/>
    </location>
</feature>
<evidence type="ECO:0000256" key="2">
    <source>
        <dbReference type="NCBIfam" id="TIGR00187"/>
    </source>
</evidence>
<dbReference type="NCBIfam" id="NF006767">
    <property type="entry name" value="PRK09289.1"/>
    <property type="match status" value="1"/>
</dbReference>
<dbReference type="InterPro" id="IPR023366">
    <property type="entry name" value="ATP_synth_asu-like_sf"/>
</dbReference>
<feature type="repeat" description="Lumazine-binding" evidence="3">
    <location>
        <begin position="1"/>
        <end position="97"/>
    </location>
</feature>
<dbReference type="InterPro" id="IPR001783">
    <property type="entry name" value="Lumazine-bd"/>
</dbReference>
<sequence length="213" mass="23419">MFTGIVQATCKVINIETKAGLKTFEVALTPELTEGLVVGASVANNGVCLTVTQMRDNIVLFDVMEETLTVSNLGDLVAGDWVNIERSLKYGTEIGGHILSGHIHTQANVIEISHTDQHYNIHLGVEKKWMDYIFYKGFIGINGCSLTVGEVTKDSFWLHLIPETLHITNLSDLKVNGHVNIEIDSQTQVIVDTVAKIMAKQQAQTLDLSKQAD</sequence>
<accession>A0ABS5I2I5</accession>
<feature type="repeat" description="Lumazine-binding" evidence="3">
    <location>
        <begin position="98"/>
        <end position="194"/>
    </location>
</feature>